<dbReference type="EMBL" id="JN885997">
    <property type="protein sequence ID" value="AEX62618.1"/>
    <property type="molecule type" value="Genomic_DNA"/>
</dbReference>
<accession>H2EDZ5</accession>
<reference evidence="2" key="1">
    <citation type="submission" date="2011-10" db="EMBL/GenBank/DDBJ databases">
        <title>Provirophages and transpovirons: unique mobilome of giant viruses.</title>
        <authorList>
            <person name="Desnues C."/>
            <person name="LaScola B."/>
            <person name="Yutin N."/>
            <person name="Fournous G."/>
            <person name="Koonin E."/>
            <person name="Raoult D."/>
        </authorList>
    </citation>
    <scope>NUCLEOTIDE SEQUENCE</scope>
    <source>
        <strain evidence="2">Mv13-mv</strain>
    </source>
</reference>
<protein>
    <submittedName>
        <fullName evidence="2">Putative FtsJ-like methyl transferase</fullName>
    </submittedName>
</protein>
<name>H2EDZ5_9VIRU</name>
<keyword evidence="2" id="KW-0808">Transferase</keyword>
<sequence>MTADAGILCKGNELNDQESILSKVNMGQIICILSCLPKNKSAVFKTFLPMSEPLTISLIYLLTIKFNNVTLFKPMASNSSNSEIYVILENYKGISEQDLNILYILLDDPKITNKTFLFEHISEKFMKSYSNTIKKLIERQINSLNRNYYYYYHMDEIDYDEDNLFMEQWFNKYPVSNLKNRLLPLI</sequence>
<dbReference type="GO" id="GO:0004483">
    <property type="term" value="F:methyltransferase cap1 activity"/>
    <property type="evidence" value="ECO:0007669"/>
    <property type="project" value="TreeGrafter"/>
</dbReference>
<dbReference type="GO" id="GO:0006370">
    <property type="term" value="P:7-methylguanosine mRNA capping"/>
    <property type="evidence" value="ECO:0007669"/>
    <property type="project" value="UniProtKB-ARBA"/>
</dbReference>
<proteinExistence type="predicted"/>
<gene>
    <name evidence="2" type="ORF">mv_R413</name>
</gene>
<dbReference type="InterPro" id="IPR029063">
    <property type="entry name" value="SAM-dependent_MTases_sf"/>
</dbReference>
<dbReference type="PANTHER" id="PTHR16121">
    <property type="entry name" value="CAP-SPECIFIC MRNA (NUCLEOSIDE-2'-O-)-METHYLTRANSFERASE 1-RELATED"/>
    <property type="match status" value="1"/>
</dbReference>
<feature type="domain" description="Ribosomal RNA methyltransferase FtsJ" evidence="1">
    <location>
        <begin position="2"/>
        <end position="90"/>
    </location>
</feature>
<evidence type="ECO:0000259" key="1">
    <source>
        <dbReference type="Pfam" id="PF01728"/>
    </source>
</evidence>
<dbReference type="Gene3D" id="3.40.50.12760">
    <property type="match status" value="1"/>
</dbReference>
<dbReference type="GO" id="GO:0032259">
    <property type="term" value="P:methylation"/>
    <property type="evidence" value="ECO:0007669"/>
    <property type="project" value="InterPro"/>
</dbReference>
<dbReference type="SUPFAM" id="SSF53335">
    <property type="entry name" value="S-adenosyl-L-methionine-dependent methyltransferases"/>
    <property type="match status" value="1"/>
</dbReference>
<dbReference type="InterPro" id="IPR002877">
    <property type="entry name" value="RNA_MeTrfase_FtsJ_dom"/>
</dbReference>
<dbReference type="InterPro" id="IPR050851">
    <property type="entry name" value="mRNA_Cap_2O-Ribose_MeTrfase"/>
</dbReference>
<evidence type="ECO:0000313" key="2">
    <source>
        <dbReference type="EMBL" id="AEX62618.1"/>
    </source>
</evidence>
<organism evidence="2">
    <name type="scientific">Moumouvirus sp. 'Monve'</name>
    <dbReference type="NCBI Taxonomy" id="1128131"/>
    <lineage>
        <taxon>Viruses</taxon>
        <taxon>Varidnaviria</taxon>
        <taxon>Bamfordvirae</taxon>
        <taxon>Nucleocytoviricota</taxon>
        <taxon>Megaviricetes</taxon>
        <taxon>Imitervirales</taxon>
        <taxon>Mimiviridae</taxon>
        <taxon>Megamimivirinae</taxon>
        <taxon>Moumouvirus</taxon>
    </lineage>
</organism>
<dbReference type="Pfam" id="PF01728">
    <property type="entry name" value="FtsJ"/>
    <property type="match status" value="1"/>
</dbReference>